<proteinExistence type="predicted"/>
<protein>
    <submittedName>
        <fullName evidence="1">Uncharacterized protein</fullName>
    </submittedName>
</protein>
<name>A0ACB9CIR6_ARCLA</name>
<sequence length="765" mass="87256">MEEEEASICSKSKPAPSPKSLAFSTPKTFFITLGMVGSSKIPFIALLLIYLGSLVKSDASDHRYSDGDVVPIYANKVGPYSNPRETYAYYDLPFCLPDVVKEKKLNLGEMLNGDHLVSTPYKLEFLVHKEFEVLCKKKLRKTDVSQLRTAIEKDYYTQLYYDDLPIWASIGNVERDYRDESINRKYFLYKHLAFEVFYNKDRVIEILLQVDPNLLADVTEDKEIDVDFTYSVRWSVTENSFDQRMEKYIGSSISVQGYSIANSCFTILILIICVLIYYRRVIRKEISKYACDIEENEVAGKQEETGWKNIHGDVFRFPKHKSLFAAALGSGTQLLVLMVSILILGVTGVFQPYRQGVFWNALVYLYAVTFVVSGSTSVSFYFQLEATTWMKNLLLAGGIHFAPLFLVFGFNNTVAIFYGSTAALPLGAIFTFSLLWIFVAFPLLLLGAVIGKNSVSNFRAPSRTAKCPREVPQLRWYKSILPQMAMAGFLPYSVISTQLYDILSSVFGRGIYALYNSMSIMFVLLLITTALVSVMLTYFQLAVEDHKWWWRSFFCGGSTGLYVYGYSIYYYFWLSDMNSFMQTTFFFGSMACLSYGIFLVLGMVGFHASLLFVRYLYASIKCDQQNPRGGRSDAYCSRMTYCWHKVRQRLDYTLCFVNGKQETKFCRHSKKTHISPPPPPPSPSSTSLRHLQHTHSTYLSMSATASHRPAPAVRRVLEPSTPPRLIPERGQVFRNVIRAVFSCLCFGERQRLRQRRCATVSPICP</sequence>
<organism evidence="1 2">
    <name type="scientific">Arctium lappa</name>
    <name type="common">Greater burdock</name>
    <name type="synonym">Lappa major</name>
    <dbReference type="NCBI Taxonomy" id="4217"/>
    <lineage>
        <taxon>Eukaryota</taxon>
        <taxon>Viridiplantae</taxon>
        <taxon>Streptophyta</taxon>
        <taxon>Embryophyta</taxon>
        <taxon>Tracheophyta</taxon>
        <taxon>Spermatophyta</taxon>
        <taxon>Magnoliopsida</taxon>
        <taxon>eudicotyledons</taxon>
        <taxon>Gunneridae</taxon>
        <taxon>Pentapetalae</taxon>
        <taxon>asterids</taxon>
        <taxon>campanulids</taxon>
        <taxon>Asterales</taxon>
        <taxon>Asteraceae</taxon>
        <taxon>Carduoideae</taxon>
        <taxon>Cardueae</taxon>
        <taxon>Arctiinae</taxon>
        <taxon>Arctium</taxon>
    </lineage>
</organism>
<reference evidence="2" key="1">
    <citation type="journal article" date="2022" name="Mol. Ecol. Resour.">
        <title>The genomes of chicory, endive, great burdock and yacon provide insights into Asteraceae palaeo-polyploidization history and plant inulin production.</title>
        <authorList>
            <person name="Fan W."/>
            <person name="Wang S."/>
            <person name="Wang H."/>
            <person name="Wang A."/>
            <person name="Jiang F."/>
            <person name="Liu H."/>
            <person name="Zhao H."/>
            <person name="Xu D."/>
            <person name="Zhang Y."/>
        </authorList>
    </citation>
    <scope>NUCLEOTIDE SEQUENCE [LARGE SCALE GENOMIC DNA]</scope>
    <source>
        <strain evidence="2">cv. Niubang</strain>
    </source>
</reference>
<keyword evidence="2" id="KW-1185">Reference proteome</keyword>
<evidence type="ECO:0000313" key="1">
    <source>
        <dbReference type="EMBL" id="KAI3734177.1"/>
    </source>
</evidence>
<accession>A0ACB9CIR6</accession>
<dbReference type="EMBL" id="CM042050">
    <property type="protein sequence ID" value="KAI3734177.1"/>
    <property type="molecule type" value="Genomic_DNA"/>
</dbReference>
<evidence type="ECO:0000313" key="2">
    <source>
        <dbReference type="Proteomes" id="UP001055879"/>
    </source>
</evidence>
<reference evidence="1 2" key="2">
    <citation type="journal article" date="2022" name="Mol. Ecol. Resour.">
        <title>The genomes of chicory, endive, great burdock and yacon provide insights into Asteraceae paleo-polyploidization history and plant inulin production.</title>
        <authorList>
            <person name="Fan W."/>
            <person name="Wang S."/>
            <person name="Wang H."/>
            <person name="Wang A."/>
            <person name="Jiang F."/>
            <person name="Liu H."/>
            <person name="Zhao H."/>
            <person name="Xu D."/>
            <person name="Zhang Y."/>
        </authorList>
    </citation>
    <scope>NUCLEOTIDE SEQUENCE [LARGE SCALE GENOMIC DNA]</scope>
    <source>
        <strain evidence="2">cv. Niubang</strain>
    </source>
</reference>
<comment type="caution">
    <text evidence="1">The sequence shown here is derived from an EMBL/GenBank/DDBJ whole genome shotgun (WGS) entry which is preliminary data.</text>
</comment>
<gene>
    <name evidence="1" type="ORF">L6452_13641</name>
</gene>
<dbReference type="Proteomes" id="UP001055879">
    <property type="component" value="Linkage Group LG04"/>
</dbReference>